<comment type="caution">
    <text evidence="1">The sequence shown here is derived from an EMBL/GenBank/DDBJ whole genome shotgun (WGS) entry which is preliminary data.</text>
</comment>
<name>A0AAV7NIR3_PLEWA</name>
<organism evidence="1 2">
    <name type="scientific">Pleurodeles waltl</name>
    <name type="common">Iberian ribbed newt</name>
    <dbReference type="NCBI Taxonomy" id="8319"/>
    <lineage>
        <taxon>Eukaryota</taxon>
        <taxon>Metazoa</taxon>
        <taxon>Chordata</taxon>
        <taxon>Craniata</taxon>
        <taxon>Vertebrata</taxon>
        <taxon>Euteleostomi</taxon>
        <taxon>Amphibia</taxon>
        <taxon>Batrachia</taxon>
        <taxon>Caudata</taxon>
        <taxon>Salamandroidea</taxon>
        <taxon>Salamandridae</taxon>
        <taxon>Pleurodelinae</taxon>
        <taxon>Pleurodeles</taxon>
    </lineage>
</organism>
<protein>
    <submittedName>
        <fullName evidence="1">Uncharacterized protein</fullName>
    </submittedName>
</protein>
<reference evidence="1" key="1">
    <citation type="journal article" date="2022" name="bioRxiv">
        <title>Sequencing and chromosome-scale assembly of the giantPleurodeles waltlgenome.</title>
        <authorList>
            <person name="Brown T."/>
            <person name="Elewa A."/>
            <person name="Iarovenko S."/>
            <person name="Subramanian E."/>
            <person name="Araus A.J."/>
            <person name="Petzold A."/>
            <person name="Susuki M."/>
            <person name="Suzuki K.-i.T."/>
            <person name="Hayashi T."/>
            <person name="Toyoda A."/>
            <person name="Oliveira C."/>
            <person name="Osipova E."/>
            <person name="Leigh N.D."/>
            <person name="Simon A."/>
            <person name="Yun M.H."/>
        </authorList>
    </citation>
    <scope>NUCLEOTIDE SEQUENCE</scope>
    <source>
        <strain evidence="1">20211129_DDA</strain>
        <tissue evidence="1">Liver</tissue>
    </source>
</reference>
<dbReference type="EMBL" id="JANPWB010000012">
    <property type="protein sequence ID" value="KAJ1114559.1"/>
    <property type="molecule type" value="Genomic_DNA"/>
</dbReference>
<evidence type="ECO:0000313" key="1">
    <source>
        <dbReference type="EMBL" id="KAJ1114559.1"/>
    </source>
</evidence>
<keyword evidence="2" id="KW-1185">Reference proteome</keyword>
<accession>A0AAV7NIR3</accession>
<dbReference type="AlphaFoldDB" id="A0AAV7NIR3"/>
<sequence length="144" mass="15492">MCRRSGLSLSTAAALTRCTAQRRVSRRRRLALRIGGELGSTRPVCARERERAGTASPVLCAASRGCSGFSPGSAECEYKPPPPALPGCGERTLGSERALPPSFCPAPEQRQRAPDRAPAAVTTMLIYPKPPPVHDLWLRLVWGT</sequence>
<gene>
    <name evidence="1" type="ORF">NDU88_002794</name>
</gene>
<dbReference type="Proteomes" id="UP001066276">
    <property type="component" value="Chromosome 8"/>
</dbReference>
<evidence type="ECO:0000313" key="2">
    <source>
        <dbReference type="Proteomes" id="UP001066276"/>
    </source>
</evidence>
<proteinExistence type="predicted"/>